<dbReference type="InterPro" id="IPR027980">
    <property type="entry name" value="RACo_C"/>
</dbReference>
<name>A0A1W1ZS25_9FIRM</name>
<evidence type="ECO:0000313" key="3">
    <source>
        <dbReference type="Proteomes" id="UP000192738"/>
    </source>
</evidence>
<feature type="domain" description="2Fe-2S ferredoxin-type" evidence="1">
    <location>
        <begin position="10"/>
        <end position="107"/>
    </location>
</feature>
<dbReference type="AlphaFoldDB" id="A0A1W1ZS25"/>
<dbReference type="OrthoDB" id="9810588at2"/>
<dbReference type="STRING" id="112901.SAMN04488500_104161"/>
<dbReference type="SUPFAM" id="SSF54292">
    <property type="entry name" value="2Fe-2S ferredoxin-like"/>
    <property type="match status" value="1"/>
</dbReference>
<organism evidence="2 3">
    <name type="scientific">Sporomusa malonica</name>
    <dbReference type="NCBI Taxonomy" id="112901"/>
    <lineage>
        <taxon>Bacteria</taxon>
        <taxon>Bacillati</taxon>
        <taxon>Bacillota</taxon>
        <taxon>Negativicutes</taxon>
        <taxon>Selenomonadales</taxon>
        <taxon>Sporomusaceae</taxon>
        <taxon>Sporomusa</taxon>
    </lineage>
</organism>
<dbReference type="InterPro" id="IPR042259">
    <property type="entry name" value="Raco-like_middle_sf"/>
</dbReference>
<proteinExistence type="predicted"/>
<dbReference type="InterPro" id="IPR001041">
    <property type="entry name" value="2Fe-2S_ferredoxin-type"/>
</dbReference>
<dbReference type="EMBL" id="FWXI01000004">
    <property type="protein sequence ID" value="SMC51325.1"/>
    <property type="molecule type" value="Genomic_DNA"/>
</dbReference>
<dbReference type="Gene3D" id="3.10.20.30">
    <property type="match status" value="1"/>
</dbReference>
<dbReference type="Pfam" id="PF14574">
    <property type="entry name" value="RACo_C_ter"/>
    <property type="match status" value="1"/>
</dbReference>
<dbReference type="RefSeq" id="WP_084574817.1">
    <property type="nucleotide sequence ID" value="NZ_CP155572.1"/>
</dbReference>
<evidence type="ECO:0000259" key="1">
    <source>
        <dbReference type="PROSITE" id="PS51085"/>
    </source>
</evidence>
<dbReference type="Proteomes" id="UP000192738">
    <property type="component" value="Unassembled WGS sequence"/>
</dbReference>
<protein>
    <submittedName>
        <fullName evidence="2">Uncharacterized 2Fe-2 and 4Fe-4S clusters-containing protein, contains DUF4445 domain</fullName>
    </submittedName>
</protein>
<dbReference type="InterPro" id="IPR012675">
    <property type="entry name" value="Beta-grasp_dom_sf"/>
</dbReference>
<dbReference type="Pfam" id="PF00111">
    <property type="entry name" value="Fer2"/>
    <property type="match status" value="1"/>
</dbReference>
<dbReference type="GO" id="GO:0051536">
    <property type="term" value="F:iron-sulfur cluster binding"/>
    <property type="evidence" value="ECO:0007669"/>
    <property type="project" value="InterPro"/>
</dbReference>
<dbReference type="CDD" id="cd00207">
    <property type="entry name" value="fer2"/>
    <property type="match status" value="1"/>
</dbReference>
<sequence length="622" mass="66494">MPGLEQRVNTKVVIDYQPIGKRVYANIGQTVLEAAQGLELFEHGISTPCGGKGLCARCLVRLVTGELAPVSPTEKNMLTPERLEQGYRLACQAKIDGPCKIEIPVTSLIGRQQLQVAGCLQAVEVDYGLKRYIISGLVRTSIHYPYSLWQQMEQIFKDRYDLTGLKVGLNLLRSVNPAAVAGELAVTVHDNQIVDVADLDTNYEPLGLAVDLGTTKIAAFLIRLDTGETVAAEGVLNPQIAYGEDLMSRLAFAMESEENARQMISAAADGINELAQRLTASMSVGVEQISQAVIVANTAMHHLLLGLPIKQLAFSPYVPAATLPIETVAEVIGLKLGEQARVYMTPPIGGFVGGDHVAMIQSSRVDEAQGITLGIDIGTNTEVVLAVNERMISSCSCASGPAFEGAHVYQGMRAVNGAISEVRLSNNGEEVNWQTIGGQKPIGLCGSGIIDAIAELNRAGIIAVNGRLDPNHPRVRTEAGKVPEFLLVTREDSGCNSDIVITQKDIGEIQLAKAAIASGISTLLSACGVKVEEIENVIIAGAFGSFLRLESAIAVGMLPNLPLERFAQVGNAAGAGACMSLVSEQERRRAERLATTIKHLDLAVQPEFKREFAKALKFPRVS</sequence>
<accession>A0A1W1ZS25</accession>
<evidence type="ECO:0000313" key="2">
    <source>
        <dbReference type="EMBL" id="SMC51325.1"/>
    </source>
</evidence>
<dbReference type="PROSITE" id="PS51085">
    <property type="entry name" value="2FE2S_FER_2"/>
    <property type="match status" value="1"/>
</dbReference>
<dbReference type="InterPro" id="IPR052911">
    <property type="entry name" value="Corrinoid_activation_enz"/>
</dbReference>
<gene>
    <name evidence="2" type="ORF">SAMN04488500_104161</name>
</gene>
<dbReference type="Gene3D" id="3.30.420.480">
    <property type="entry name" value="Domain of unknown function (DUF4445)"/>
    <property type="match status" value="1"/>
</dbReference>
<dbReference type="PANTHER" id="PTHR42895:SF2">
    <property type="entry name" value="IRON-SULFUR CLUSTER PROTEIN"/>
    <property type="match status" value="1"/>
</dbReference>
<reference evidence="2 3" key="1">
    <citation type="submission" date="2017-04" db="EMBL/GenBank/DDBJ databases">
        <authorList>
            <person name="Afonso C.L."/>
            <person name="Miller P.J."/>
            <person name="Scott M.A."/>
            <person name="Spackman E."/>
            <person name="Goraichik I."/>
            <person name="Dimitrov K.M."/>
            <person name="Suarez D.L."/>
            <person name="Swayne D.E."/>
        </authorList>
    </citation>
    <scope>NUCLEOTIDE SEQUENCE [LARGE SCALE GENOMIC DNA]</scope>
    <source>
        <strain evidence="2 3">DSM 5090</strain>
    </source>
</reference>
<keyword evidence="3" id="KW-1185">Reference proteome</keyword>
<dbReference type="PANTHER" id="PTHR42895">
    <property type="entry name" value="IRON-SULFUR CLUSTER-BINDING PROTEIN-RELATED"/>
    <property type="match status" value="1"/>
</dbReference>
<dbReference type="InterPro" id="IPR036010">
    <property type="entry name" value="2Fe-2S_ferredoxin-like_sf"/>
</dbReference>
<dbReference type="Pfam" id="PF17651">
    <property type="entry name" value="Raco_middle"/>
    <property type="match status" value="1"/>
</dbReference>
<dbReference type="InterPro" id="IPR041414">
    <property type="entry name" value="Raco-like_middle"/>
</dbReference>